<dbReference type="AlphaFoldDB" id="A0A378JWF1"/>
<dbReference type="RefSeq" id="WP_028383121.1">
    <property type="nucleotide sequence ID" value="NZ_CAAAJG010000003.1"/>
</dbReference>
<accession>A0A378JWF1</accession>
<evidence type="ECO:0000313" key="3">
    <source>
        <dbReference type="Proteomes" id="UP000054985"/>
    </source>
</evidence>
<organism evidence="2 4">
    <name type="scientific">Legionella moravica</name>
    <dbReference type="NCBI Taxonomy" id="39962"/>
    <lineage>
        <taxon>Bacteria</taxon>
        <taxon>Pseudomonadati</taxon>
        <taxon>Pseudomonadota</taxon>
        <taxon>Gammaproteobacteria</taxon>
        <taxon>Legionellales</taxon>
        <taxon>Legionellaceae</taxon>
        <taxon>Legionella</taxon>
    </lineage>
</organism>
<dbReference type="EMBL" id="LNYN01000029">
    <property type="protein sequence ID" value="KTD32263.1"/>
    <property type="molecule type" value="Genomic_DNA"/>
</dbReference>
<name>A0A378JWF1_9GAMM</name>
<sequence length="285" mass="31450">MNKSSITLLLFSVCLGLSINTVIYASSSSTLPADLLYNNKPINPLCFDQGELSNKTLSLTDNCELEPINVLGQSKELLNEGYYGFEYKLKDDSGFASSYSYYKVIGYYNHLYTLLLISNTGGSGHFSSLYLVNRDQNKLHIKTLPFGGDRCNGGLNEVTQNKNIITFTSNITPGDFLSISNNNPEQLQAYDDLDACAACCVATASYTTDLQKDSTKATLTSIQFSKDPETLSDLKSPEHTGYQACFNKLVLSYITKDKTTLSVQELGTFMNEFNSKCTQAKKSNL</sequence>
<dbReference type="Proteomes" id="UP000054985">
    <property type="component" value="Unassembled WGS sequence"/>
</dbReference>
<proteinExistence type="predicted"/>
<gene>
    <name evidence="1" type="ORF">Lmor_2201</name>
    <name evidence="2" type="ORF">NCTC12239_01285</name>
</gene>
<reference evidence="2 4" key="2">
    <citation type="submission" date="2018-06" db="EMBL/GenBank/DDBJ databases">
        <authorList>
            <consortium name="Pathogen Informatics"/>
            <person name="Doyle S."/>
        </authorList>
    </citation>
    <scope>NUCLEOTIDE SEQUENCE [LARGE SCALE GENOMIC DNA]</scope>
    <source>
        <strain evidence="2 4">NCTC12239</strain>
    </source>
</reference>
<dbReference type="OrthoDB" id="5653424at2"/>
<evidence type="ECO:0000313" key="4">
    <source>
        <dbReference type="Proteomes" id="UP000254040"/>
    </source>
</evidence>
<dbReference type="Proteomes" id="UP000254040">
    <property type="component" value="Unassembled WGS sequence"/>
</dbReference>
<protein>
    <submittedName>
        <fullName evidence="2">Uncharacterized protein</fullName>
    </submittedName>
</protein>
<evidence type="ECO:0000313" key="1">
    <source>
        <dbReference type="EMBL" id="KTD32263.1"/>
    </source>
</evidence>
<evidence type="ECO:0000313" key="2">
    <source>
        <dbReference type="EMBL" id="STX62360.1"/>
    </source>
</evidence>
<reference evidence="1 3" key="1">
    <citation type="submission" date="2015-11" db="EMBL/GenBank/DDBJ databases">
        <title>Genomic analysis of 38 Legionella species identifies large and diverse effector repertoires.</title>
        <authorList>
            <person name="Burstein D."/>
            <person name="Amaro F."/>
            <person name="Zusman T."/>
            <person name="Lifshitz Z."/>
            <person name="Cohen O."/>
            <person name="Gilbert J.A."/>
            <person name="Pupko T."/>
            <person name="Shuman H.A."/>
            <person name="Segal G."/>
        </authorList>
    </citation>
    <scope>NUCLEOTIDE SEQUENCE [LARGE SCALE GENOMIC DNA]</scope>
    <source>
        <strain evidence="1 3">ATCC 43877</strain>
    </source>
</reference>
<dbReference type="EMBL" id="UGOG01000001">
    <property type="protein sequence ID" value="STX62360.1"/>
    <property type="molecule type" value="Genomic_DNA"/>
</dbReference>
<keyword evidence="3" id="KW-1185">Reference proteome</keyword>